<reference evidence="1 2" key="1">
    <citation type="submission" date="2011-08" db="EMBL/GenBank/DDBJ databases">
        <authorList>
            <person name="Liu Z.J."/>
            <person name="Shi F.L."/>
            <person name="Lu J.Q."/>
            <person name="Li M."/>
            <person name="Wang Z.L."/>
        </authorList>
    </citation>
    <scope>NUCLEOTIDE SEQUENCE [LARGE SCALE GENOMIC DNA]</scope>
    <source>
        <strain evidence="1 2">USNM 41457</strain>
    </source>
</reference>
<evidence type="ECO:0000313" key="2">
    <source>
        <dbReference type="Proteomes" id="UP000003163"/>
    </source>
</evidence>
<keyword evidence="2" id="KW-1185">Reference proteome</keyword>
<name>A0A0L1P6C7_EDHAE</name>
<dbReference type="EMBL" id="AFBI03000051">
    <property type="protein sequence ID" value="KNH48527.1"/>
    <property type="molecule type" value="Genomic_DNA"/>
</dbReference>
<proteinExistence type="predicted"/>
<feature type="non-terminal residue" evidence="1">
    <location>
        <position position="1"/>
    </location>
</feature>
<gene>
    <name evidence="1" type="ORF">EDEG_05090</name>
</gene>
<dbReference type="InParanoid" id="A0A0L1P6C7"/>
<reference evidence="2" key="2">
    <citation type="submission" date="2015-07" db="EMBL/GenBank/DDBJ databases">
        <title>Contrasting host-pathogen interactions and genome evolution in two generalist and specialist microsporidian pathogens of mosquitoes.</title>
        <authorList>
            <consortium name="The Broad Institute Genomics Platform"/>
            <consortium name="The Broad Institute Genome Sequencing Center for Infectious Disease"/>
            <person name="Cuomo C.A."/>
            <person name="Sanscrainte N.D."/>
            <person name="Goldberg J.M."/>
            <person name="Heiman D."/>
            <person name="Young S."/>
            <person name="Zeng Q."/>
            <person name="Becnel J.J."/>
            <person name="Birren B.W."/>
        </authorList>
    </citation>
    <scope>NUCLEOTIDE SEQUENCE [LARGE SCALE GENOMIC DNA]</scope>
    <source>
        <strain evidence="2">USNM 41457</strain>
    </source>
</reference>
<organism evidence="1 2">
    <name type="scientific">Edhazardia aedis (strain USNM 41457)</name>
    <name type="common">Microsporidian parasite</name>
    <dbReference type="NCBI Taxonomy" id="1003232"/>
    <lineage>
        <taxon>Eukaryota</taxon>
        <taxon>Fungi</taxon>
        <taxon>Fungi incertae sedis</taxon>
        <taxon>Microsporidia</taxon>
        <taxon>Edhazardia</taxon>
    </lineage>
</organism>
<accession>A0A0L1P6C7</accession>
<evidence type="ECO:0000313" key="1">
    <source>
        <dbReference type="EMBL" id="KNH48527.1"/>
    </source>
</evidence>
<dbReference type="AlphaFoldDB" id="A0A0L1P6C7"/>
<dbReference type="VEuPathDB" id="MicrosporidiaDB:EDEG_05090"/>
<comment type="caution">
    <text evidence="1">The sequence shown here is derived from an EMBL/GenBank/DDBJ whole genome shotgun (WGS) entry which is preliminary data.</text>
</comment>
<dbReference type="Proteomes" id="UP000003163">
    <property type="component" value="Unassembled WGS sequence"/>
</dbReference>
<sequence length="78" mass="8573">VLYTTACFSGLASLWFPIVLRKKGTFLIPGSINLHARLPKNYIKVNTAVKFKAKTVTVNKEAILPTTSISEEAHSQAQ</sequence>
<protein>
    <submittedName>
        <fullName evidence="1">Uncharacterized protein</fullName>
    </submittedName>
</protein>